<evidence type="ECO:0000313" key="6">
    <source>
        <dbReference type="Proteomes" id="UP001141183"/>
    </source>
</evidence>
<feature type="domain" description="Tyr recombinase" evidence="4">
    <location>
        <begin position="9"/>
        <end position="208"/>
    </location>
</feature>
<protein>
    <submittedName>
        <fullName evidence="5">Tyrosine-type recombinase/integrase</fullName>
    </submittedName>
</protein>
<dbReference type="PROSITE" id="PS51898">
    <property type="entry name" value="TYR_RECOMBINASE"/>
    <property type="match status" value="1"/>
</dbReference>
<dbReference type="InterPro" id="IPR050090">
    <property type="entry name" value="Tyrosine_recombinase_XerCD"/>
</dbReference>
<dbReference type="PANTHER" id="PTHR30349:SF41">
    <property type="entry name" value="INTEGRASE_RECOMBINASE PROTEIN MJ0367-RELATED"/>
    <property type="match status" value="1"/>
</dbReference>
<accession>A0A9X3XN05</accession>
<evidence type="ECO:0000256" key="3">
    <source>
        <dbReference type="ARBA" id="ARBA00023172"/>
    </source>
</evidence>
<keyword evidence="6" id="KW-1185">Reference proteome</keyword>
<keyword evidence="3" id="KW-0233">DNA recombination</keyword>
<comment type="similarity">
    <text evidence="1">Belongs to the 'phage' integrase family.</text>
</comment>
<dbReference type="AlphaFoldDB" id="A0A9X3XN05"/>
<proteinExistence type="inferred from homology"/>
<dbReference type="PANTHER" id="PTHR30349">
    <property type="entry name" value="PHAGE INTEGRASE-RELATED"/>
    <property type="match status" value="1"/>
</dbReference>
<dbReference type="GO" id="GO:0003677">
    <property type="term" value="F:DNA binding"/>
    <property type="evidence" value="ECO:0007669"/>
    <property type="project" value="UniProtKB-KW"/>
</dbReference>
<dbReference type="RefSeq" id="WP_272470652.1">
    <property type="nucleotide sequence ID" value="NZ_JAMRYU010000022.1"/>
</dbReference>
<evidence type="ECO:0000313" key="5">
    <source>
        <dbReference type="EMBL" id="MDC4241963.1"/>
    </source>
</evidence>
<dbReference type="EMBL" id="JAMRYU010000022">
    <property type="protein sequence ID" value="MDC4241963.1"/>
    <property type="molecule type" value="Genomic_DNA"/>
</dbReference>
<evidence type="ECO:0000259" key="4">
    <source>
        <dbReference type="PROSITE" id="PS51898"/>
    </source>
</evidence>
<dbReference type="InterPro" id="IPR013762">
    <property type="entry name" value="Integrase-like_cat_sf"/>
</dbReference>
<dbReference type="Pfam" id="PF00589">
    <property type="entry name" value="Phage_integrase"/>
    <property type="match status" value="1"/>
</dbReference>
<evidence type="ECO:0000256" key="2">
    <source>
        <dbReference type="ARBA" id="ARBA00023125"/>
    </source>
</evidence>
<dbReference type="SUPFAM" id="SSF56349">
    <property type="entry name" value="DNA breaking-rejoining enzymes"/>
    <property type="match status" value="1"/>
</dbReference>
<evidence type="ECO:0000256" key="1">
    <source>
        <dbReference type="ARBA" id="ARBA00008857"/>
    </source>
</evidence>
<dbReference type="InterPro" id="IPR002104">
    <property type="entry name" value="Integrase_catalytic"/>
</dbReference>
<dbReference type="Gene3D" id="1.10.443.10">
    <property type="entry name" value="Intergrase catalytic core"/>
    <property type="match status" value="1"/>
</dbReference>
<keyword evidence="2" id="KW-0238">DNA-binding</keyword>
<reference evidence="5" key="1">
    <citation type="submission" date="2022-05" db="EMBL/GenBank/DDBJ databases">
        <title>Draft genome sequence of Clostridium tertium strain CP3 isolated from Peru.</title>
        <authorList>
            <person name="Hurtado R."/>
            <person name="Lima L."/>
            <person name="Sousa T."/>
            <person name="Jaiswal A.K."/>
            <person name="Tiwari S."/>
            <person name="Maturrano L."/>
            <person name="Brenig B."/>
            <person name="Azevedo V."/>
        </authorList>
    </citation>
    <scope>NUCLEOTIDE SEQUENCE</scope>
    <source>
        <strain evidence="5">CP3</strain>
    </source>
</reference>
<dbReference type="GO" id="GO:0006310">
    <property type="term" value="P:DNA recombination"/>
    <property type="evidence" value="ECO:0007669"/>
    <property type="project" value="UniProtKB-KW"/>
</dbReference>
<dbReference type="InterPro" id="IPR011010">
    <property type="entry name" value="DNA_brk_join_enz"/>
</dbReference>
<gene>
    <name evidence="5" type="ORF">NE398_17655</name>
</gene>
<sequence>MDEIIRGEKVPANPIPERRYEQFKYKLEEKSEKYAKRNLMIFYLGVATGYRLGDICDLTIGYIVEAMNEGKFSIQEKKQYKAWQRYMKEHPNSNRRAPKKRDAPIKANLKKLLKDYCKGKPKSAYAFESNKKGNHISAKSYSNLLSEVGKELNIKNISGHSLRKTYATRLWESTRNLEYVRIALGHKSIETTKVYLGLNDEVKEGAASIADDRL</sequence>
<organism evidence="5 6">
    <name type="scientific">Clostridium tertium</name>
    <dbReference type="NCBI Taxonomy" id="1559"/>
    <lineage>
        <taxon>Bacteria</taxon>
        <taxon>Bacillati</taxon>
        <taxon>Bacillota</taxon>
        <taxon>Clostridia</taxon>
        <taxon>Eubacteriales</taxon>
        <taxon>Clostridiaceae</taxon>
        <taxon>Clostridium</taxon>
    </lineage>
</organism>
<dbReference type="GO" id="GO:0015074">
    <property type="term" value="P:DNA integration"/>
    <property type="evidence" value="ECO:0007669"/>
    <property type="project" value="InterPro"/>
</dbReference>
<dbReference type="Proteomes" id="UP001141183">
    <property type="component" value="Unassembled WGS sequence"/>
</dbReference>
<comment type="caution">
    <text evidence="5">The sequence shown here is derived from an EMBL/GenBank/DDBJ whole genome shotgun (WGS) entry which is preliminary data.</text>
</comment>
<name>A0A9X3XN05_9CLOT</name>